<feature type="domain" description="Peptidase M50" evidence="14">
    <location>
        <begin position="112"/>
        <end position="177"/>
    </location>
</feature>
<evidence type="ECO:0000256" key="10">
    <source>
        <dbReference type="ARBA" id="ARBA00022989"/>
    </source>
</evidence>
<dbReference type="InterPro" id="IPR044537">
    <property type="entry name" value="Rip2-like"/>
</dbReference>
<proteinExistence type="inferred from homology"/>
<evidence type="ECO:0000259" key="14">
    <source>
        <dbReference type="Pfam" id="PF02163"/>
    </source>
</evidence>
<comment type="similarity">
    <text evidence="3">Belongs to the peptidase M50B family.</text>
</comment>
<protein>
    <submittedName>
        <fullName evidence="15">Zn-dependent protease (Includes SpoIVFB)</fullName>
    </submittedName>
</protein>
<evidence type="ECO:0000256" key="1">
    <source>
        <dbReference type="ARBA" id="ARBA00001947"/>
    </source>
</evidence>
<evidence type="ECO:0000256" key="2">
    <source>
        <dbReference type="ARBA" id="ARBA00004651"/>
    </source>
</evidence>
<dbReference type="InterPro" id="IPR052348">
    <property type="entry name" value="Metallopeptidase_M50B"/>
</dbReference>
<keyword evidence="5 15" id="KW-0645">Protease</keyword>
<evidence type="ECO:0000256" key="12">
    <source>
        <dbReference type="ARBA" id="ARBA00023136"/>
    </source>
</evidence>
<dbReference type="GO" id="GO:0008237">
    <property type="term" value="F:metallopeptidase activity"/>
    <property type="evidence" value="ECO:0007669"/>
    <property type="project" value="UniProtKB-KW"/>
</dbReference>
<gene>
    <name evidence="15" type="ORF">SAMN04490355_101911</name>
</gene>
<dbReference type="EMBL" id="FOTS01000019">
    <property type="protein sequence ID" value="SFL80829.1"/>
    <property type="molecule type" value="Genomic_DNA"/>
</dbReference>
<keyword evidence="8" id="KW-0378">Hydrolase</keyword>
<keyword evidence="16" id="KW-1185">Reference proteome</keyword>
<keyword evidence="10 13" id="KW-1133">Transmembrane helix</keyword>
<dbReference type="InterPro" id="IPR008915">
    <property type="entry name" value="Peptidase_M50"/>
</dbReference>
<dbReference type="GO" id="GO:0005886">
    <property type="term" value="C:plasma membrane"/>
    <property type="evidence" value="ECO:0007669"/>
    <property type="project" value="UniProtKB-SubCell"/>
</dbReference>
<keyword evidence="9" id="KW-0862">Zinc</keyword>
<dbReference type="PANTHER" id="PTHR35864">
    <property type="entry name" value="ZINC METALLOPROTEASE MJ0611-RELATED"/>
    <property type="match status" value="1"/>
</dbReference>
<evidence type="ECO:0000256" key="8">
    <source>
        <dbReference type="ARBA" id="ARBA00022801"/>
    </source>
</evidence>
<evidence type="ECO:0000256" key="7">
    <source>
        <dbReference type="ARBA" id="ARBA00022723"/>
    </source>
</evidence>
<evidence type="ECO:0000256" key="11">
    <source>
        <dbReference type="ARBA" id="ARBA00023049"/>
    </source>
</evidence>
<evidence type="ECO:0000256" key="5">
    <source>
        <dbReference type="ARBA" id="ARBA00022670"/>
    </source>
</evidence>
<keyword evidence="4" id="KW-1003">Cell membrane</keyword>
<dbReference type="GO" id="GO:0046872">
    <property type="term" value="F:metal ion binding"/>
    <property type="evidence" value="ECO:0007669"/>
    <property type="project" value="UniProtKB-KW"/>
</dbReference>
<feature type="transmembrane region" description="Helical" evidence="13">
    <location>
        <begin position="86"/>
        <end position="110"/>
    </location>
</feature>
<dbReference type="CDD" id="cd06158">
    <property type="entry name" value="S2P-M50_like_1"/>
    <property type="match status" value="1"/>
</dbReference>
<dbReference type="STRING" id="1123291.SAMN04490355_101911"/>
<keyword evidence="6 13" id="KW-0812">Transmembrane</keyword>
<evidence type="ECO:0000256" key="13">
    <source>
        <dbReference type="SAM" id="Phobius"/>
    </source>
</evidence>
<dbReference type="RefSeq" id="WP_090937078.1">
    <property type="nucleotide sequence ID" value="NZ_FOTS01000019.1"/>
</dbReference>
<evidence type="ECO:0000313" key="15">
    <source>
        <dbReference type="EMBL" id="SFL80829.1"/>
    </source>
</evidence>
<comment type="subcellular location">
    <subcellularLocation>
        <location evidence="2">Cell membrane</location>
        <topology evidence="2">Multi-pass membrane protein</topology>
    </subcellularLocation>
</comment>
<evidence type="ECO:0000256" key="3">
    <source>
        <dbReference type="ARBA" id="ARBA00007931"/>
    </source>
</evidence>
<dbReference type="PANTHER" id="PTHR35864:SF1">
    <property type="entry name" value="ZINC METALLOPROTEASE YWHC-RELATED"/>
    <property type="match status" value="1"/>
</dbReference>
<comment type="cofactor">
    <cofactor evidence="1">
        <name>Zn(2+)</name>
        <dbReference type="ChEBI" id="CHEBI:29105"/>
    </cofactor>
</comment>
<dbReference type="Proteomes" id="UP000199520">
    <property type="component" value="Unassembled WGS sequence"/>
</dbReference>
<reference evidence="16" key="1">
    <citation type="submission" date="2016-10" db="EMBL/GenBank/DDBJ databases">
        <authorList>
            <person name="Varghese N."/>
            <person name="Submissions S."/>
        </authorList>
    </citation>
    <scope>NUCLEOTIDE SEQUENCE [LARGE SCALE GENOMIC DNA]</scope>
    <source>
        <strain evidence="16">DSM 13327</strain>
    </source>
</reference>
<dbReference type="GO" id="GO:0006508">
    <property type="term" value="P:proteolysis"/>
    <property type="evidence" value="ECO:0007669"/>
    <property type="project" value="UniProtKB-KW"/>
</dbReference>
<name>A0A1I4KQK9_9FIRM</name>
<keyword evidence="12 13" id="KW-0472">Membrane</keyword>
<accession>A0A1I4KQK9</accession>
<evidence type="ECO:0000256" key="9">
    <source>
        <dbReference type="ARBA" id="ARBA00022833"/>
    </source>
</evidence>
<evidence type="ECO:0000313" key="16">
    <source>
        <dbReference type="Proteomes" id="UP000199520"/>
    </source>
</evidence>
<dbReference type="Pfam" id="PF02163">
    <property type="entry name" value="Peptidase_M50"/>
    <property type="match status" value="1"/>
</dbReference>
<organism evidence="15 16">
    <name type="scientific">Pelosinus propionicus DSM 13327</name>
    <dbReference type="NCBI Taxonomy" id="1123291"/>
    <lineage>
        <taxon>Bacteria</taxon>
        <taxon>Bacillati</taxon>
        <taxon>Bacillota</taxon>
        <taxon>Negativicutes</taxon>
        <taxon>Selenomonadales</taxon>
        <taxon>Sporomusaceae</taxon>
        <taxon>Pelosinus</taxon>
    </lineage>
</organism>
<evidence type="ECO:0000256" key="6">
    <source>
        <dbReference type="ARBA" id="ARBA00022692"/>
    </source>
</evidence>
<sequence length="206" mass="23319">MFGFDENMIFRIPALLIALTIHEYAHARVAVWMGDNTPKMMGRLTLNPISHLDPFGLIMLWLFKFGWAKPVPINPNNFDNWRKGTLLVAIAGPVSNVIMALMAAILYAILAKMQLLSTGLAMVLNFTYSYNIIFAVFNMIPLPPLDGSKVLMNILPARQAYMLEKIEPYAPFILLALVYLNVIHVFITPFYNAISFFINQIVKIIL</sequence>
<evidence type="ECO:0000256" key="4">
    <source>
        <dbReference type="ARBA" id="ARBA00022475"/>
    </source>
</evidence>
<dbReference type="OrthoDB" id="9800627at2"/>
<feature type="transmembrane region" description="Helical" evidence="13">
    <location>
        <begin position="172"/>
        <end position="198"/>
    </location>
</feature>
<keyword evidence="7" id="KW-0479">Metal-binding</keyword>
<dbReference type="AlphaFoldDB" id="A0A1I4KQK9"/>
<keyword evidence="11" id="KW-0482">Metalloprotease</keyword>
<feature type="transmembrane region" description="Helical" evidence="13">
    <location>
        <begin position="122"/>
        <end position="142"/>
    </location>
</feature>